<name>A0A5N5TFJ0_9CRUS</name>
<dbReference type="AlphaFoldDB" id="A0A5N5TFJ0"/>
<dbReference type="Proteomes" id="UP000326759">
    <property type="component" value="Unassembled WGS sequence"/>
</dbReference>
<accession>A0A5N5TFJ0</accession>
<dbReference type="FunFam" id="3.40.630.10:FF:000101">
    <property type="entry name" value="N-acetylated alpha-linked acidic dipeptidase like 1"/>
    <property type="match status" value="1"/>
</dbReference>
<keyword evidence="3" id="KW-0121">Carboxypeptidase</keyword>
<protein>
    <submittedName>
        <fullName evidence="3">Glutamate carboxypeptidase 2</fullName>
    </submittedName>
</protein>
<comment type="caution">
    <text evidence="3">The sequence shown here is derived from an EMBL/GenBank/DDBJ whole genome shotgun (WGS) entry which is preliminary data.</text>
</comment>
<comment type="similarity">
    <text evidence="1">Belongs to the peptidase M28 family. M28B subfamily.</text>
</comment>
<keyword evidence="3" id="KW-0645">Protease</keyword>
<evidence type="ECO:0000259" key="2">
    <source>
        <dbReference type="Pfam" id="PF04389"/>
    </source>
</evidence>
<sequence>MEVNTHNQRTTTYNVVGVMKGIEEPDRYVILGNHRDAWIFGAVDPSSASAVMLELTRVLTEYRRETGWSPRRSLVFCSWGSEEYGLVGSQEWVEQFQKQLSNRGIVYLNLDMAIEGNYTVRTKSSPLLYNIGREISKLVPNPDPEEVKAGRSTVFDTWLYRNPDEKRPGYPSPCLNVS</sequence>
<feature type="non-terminal residue" evidence="3">
    <location>
        <position position="178"/>
    </location>
</feature>
<dbReference type="Pfam" id="PF04389">
    <property type="entry name" value="Peptidase_M28"/>
    <property type="match status" value="1"/>
</dbReference>
<dbReference type="Gene3D" id="3.40.630.10">
    <property type="entry name" value="Zn peptidases"/>
    <property type="match status" value="1"/>
</dbReference>
<dbReference type="EMBL" id="SEYY01001405">
    <property type="protein sequence ID" value="KAB7505312.1"/>
    <property type="molecule type" value="Genomic_DNA"/>
</dbReference>
<organism evidence="3 4">
    <name type="scientific">Armadillidium nasatum</name>
    <dbReference type="NCBI Taxonomy" id="96803"/>
    <lineage>
        <taxon>Eukaryota</taxon>
        <taxon>Metazoa</taxon>
        <taxon>Ecdysozoa</taxon>
        <taxon>Arthropoda</taxon>
        <taxon>Crustacea</taxon>
        <taxon>Multicrustacea</taxon>
        <taxon>Malacostraca</taxon>
        <taxon>Eumalacostraca</taxon>
        <taxon>Peracarida</taxon>
        <taxon>Isopoda</taxon>
        <taxon>Oniscidea</taxon>
        <taxon>Crinocheta</taxon>
        <taxon>Armadillidiidae</taxon>
        <taxon>Armadillidium</taxon>
    </lineage>
</organism>
<proteinExistence type="inferred from homology"/>
<dbReference type="InterPro" id="IPR039373">
    <property type="entry name" value="Peptidase_M28B"/>
</dbReference>
<dbReference type="OrthoDB" id="5841748at2759"/>
<evidence type="ECO:0000313" key="4">
    <source>
        <dbReference type="Proteomes" id="UP000326759"/>
    </source>
</evidence>
<dbReference type="PANTHER" id="PTHR10404:SF77">
    <property type="entry name" value="GLUTAMATE CARBOXYPEPTIDASE 2 HOMOLOG"/>
    <property type="match status" value="1"/>
</dbReference>
<feature type="domain" description="Peptidase M28" evidence="2">
    <location>
        <begin position="14"/>
        <end position="123"/>
    </location>
</feature>
<dbReference type="GO" id="GO:0004180">
    <property type="term" value="F:carboxypeptidase activity"/>
    <property type="evidence" value="ECO:0007669"/>
    <property type="project" value="UniProtKB-KW"/>
</dbReference>
<evidence type="ECO:0000313" key="3">
    <source>
        <dbReference type="EMBL" id="KAB7505312.1"/>
    </source>
</evidence>
<reference evidence="3 4" key="1">
    <citation type="journal article" date="2019" name="PLoS Biol.">
        <title>Sex chromosomes control vertical transmission of feminizing Wolbachia symbionts in an isopod.</title>
        <authorList>
            <person name="Becking T."/>
            <person name="Chebbi M.A."/>
            <person name="Giraud I."/>
            <person name="Moumen B."/>
            <person name="Laverre T."/>
            <person name="Caubet Y."/>
            <person name="Peccoud J."/>
            <person name="Gilbert C."/>
            <person name="Cordaux R."/>
        </authorList>
    </citation>
    <scope>NUCLEOTIDE SEQUENCE [LARGE SCALE GENOMIC DNA]</scope>
    <source>
        <strain evidence="3">ANa2</strain>
        <tissue evidence="3">Whole body excluding digestive tract and cuticle</tissue>
    </source>
</reference>
<keyword evidence="4" id="KW-1185">Reference proteome</keyword>
<dbReference type="InterPro" id="IPR007484">
    <property type="entry name" value="Peptidase_M28"/>
</dbReference>
<dbReference type="SUPFAM" id="SSF53187">
    <property type="entry name" value="Zn-dependent exopeptidases"/>
    <property type="match status" value="1"/>
</dbReference>
<dbReference type="PANTHER" id="PTHR10404">
    <property type="entry name" value="N-ACETYLATED-ALPHA-LINKED ACIDIC DIPEPTIDASE"/>
    <property type="match status" value="1"/>
</dbReference>
<evidence type="ECO:0000256" key="1">
    <source>
        <dbReference type="ARBA" id="ARBA00005634"/>
    </source>
</evidence>
<gene>
    <name evidence="3" type="primary">Folh1</name>
    <name evidence="3" type="ORF">Anas_06596</name>
</gene>
<keyword evidence="3" id="KW-0378">Hydrolase</keyword>